<evidence type="ECO:0000313" key="1">
    <source>
        <dbReference type="EMBL" id="TWT73321.1"/>
    </source>
</evidence>
<protein>
    <submittedName>
        <fullName evidence="1">Uncharacterized protein</fullName>
    </submittedName>
</protein>
<organism evidence="1 2">
    <name type="scientific">Allorhodopirellula solitaria</name>
    <dbReference type="NCBI Taxonomy" id="2527987"/>
    <lineage>
        <taxon>Bacteria</taxon>
        <taxon>Pseudomonadati</taxon>
        <taxon>Planctomycetota</taxon>
        <taxon>Planctomycetia</taxon>
        <taxon>Pirellulales</taxon>
        <taxon>Pirellulaceae</taxon>
        <taxon>Allorhodopirellula</taxon>
    </lineage>
</organism>
<dbReference type="AlphaFoldDB" id="A0A5C5YFQ7"/>
<dbReference type="Proteomes" id="UP000318053">
    <property type="component" value="Unassembled WGS sequence"/>
</dbReference>
<comment type="caution">
    <text evidence="1">The sequence shown here is derived from an EMBL/GenBank/DDBJ whole genome shotgun (WGS) entry which is preliminary data.</text>
</comment>
<keyword evidence="2" id="KW-1185">Reference proteome</keyword>
<name>A0A5C5YFQ7_9BACT</name>
<dbReference type="EMBL" id="SJPK01000003">
    <property type="protein sequence ID" value="TWT73321.1"/>
    <property type="molecule type" value="Genomic_DNA"/>
</dbReference>
<proteinExistence type="predicted"/>
<gene>
    <name evidence="1" type="ORF">CA85_17900</name>
</gene>
<reference evidence="1 2" key="1">
    <citation type="submission" date="2019-02" db="EMBL/GenBank/DDBJ databases">
        <title>Deep-cultivation of Planctomycetes and their phenomic and genomic characterization uncovers novel biology.</title>
        <authorList>
            <person name="Wiegand S."/>
            <person name="Jogler M."/>
            <person name="Boedeker C."/>
            <person name="Pinto D."/>
            <person name="Vollmers J."/>
            <person name="Rivas-Marin E."/>
            <person name="Kohn T."/>
            <person name="Peeters S.H."/>
            <person name="Heuer A."/>
            <person name="Rast P."/>
            <person name="Oberbeckmann S."/>
            <person name="Bunk B."/>
            <person name="Jeske O."/>
            <person name="Meyerdierks A."/>
            <person name="Storesund J.E."/>
            <person name="Kallscheuer N."/>
            <person name="Luecker S."/>
            <person name="Lage O.M."/>
            <person name="Pohl T."/>
            <person name="Merkel B.J."/>
            <person name="Hornburger P."/>
            <person name="Mueller R.-W."/>
            <person name="Bruemmer F."/>
            <person name="Labrenz M."/>
            <person name="Spormann A.M."/>
            <person name="Op Den Camp H."/>
            <person name="Overmann J."/>
            <person name="Amann R."/>
            <person name="Jetten M.S.M."/>
            <person name="Mascher T."/>
            <person name="Medema M.H."/>
            <person name="Devos D.P."/>
            <person name="Kaster A.-K."/>
            <person name="Ovreas L."/>
            <person name="Rohde M."/>
            <person name="Galperin M.Y."/>
            <person name="Jogler C."/>
        </authorList>
    </citation>
    <scope>NUCLEOTIDE SEQUENCE [LARGE SCALE GENOMIC DNA]</scope>
    <source>
        <strain evidence="1 2">CA85</strain>
    </source>
</reference>
<sequence>MLLIYDESEGRVRQEQREDLWLIRRKRALEVFKAWLQYPMIDLSEVLAWQGICRSTVRQWRCRSLADIRSSGTHFCKIIGYESHA</sequence>
<evidence type="ECO:0000313" key="2">
    <source>
        <dbReference type="Proteomes" id="UP000318053"/>
    </source>
</evidence>
<accession>A0A5C5YFQ7</accession>